<accession>A0A0J1FRM4</accession>
<proteinExistence type="predicted"/>
<reference evidence="2 3" key="1">
    <citation type="submission" date="2015-06" db="EMBL/GenBank/DDBJ databases">
        <title>Draft genome of the moderately acidophilic sulfate reducer Candidatus Desulfosporosinus acididurans strain M1.</title>
        <authorList>
            <person name="Poehlein A."/>
            <person name="Petzsch P."/>
            <person name="Johnson B.D."/>
            <person name="Schloemann M."/>
            <person name="Daniel R."/>
            <person name="Muehling M."/>
        </authorList>
    </citation>
    <scope>NUCLEOTIDE SEQUENCE [LARGE SCALE GENOMIC DNA]</scope>
    <source>
        <strain evidence="2 3">M1</strain>
    </source>
</reference>
<evidence type="ECO:0000313" key="3">
    <source>
        <dbReference type="Proteomes" id="UP000036356"/>
    </source>
</evidence>
<dbReference type="GO" id="GO:0016758">
    <property type="term" value="F:hexosyltransferase activity"/>
    <property type="evidence" value="ECO:0007669"/>
    <property type="project" value="UniProtKB-ARBA"/>
</dbReference>
<dbReference type="Gene3D" id="3.90.550.10">
    <property type="entry name" value="Spore Coat Polysaccharide Biosynthesis Protein SpsA, Chain A"/>
    <property type="match status" value="1"/>
</dbReference>
<feature type="domain" description="Glycosyltransferase 2-like" evidence="1">
    <location>
        <begin position="12"/>
        <end position="149"/>
    </location>
</feature>
<evidence type="ECO:0000259" key="1">
    <source>
        <dbReference type="Pfam" id="PF00535"/>
    </source>
</evidence>
<name>A0A0J1FRM4_9FIRM</name>
<keyword evidence="2" id="KW-0328">Glycosyltransferase</keyword>
<sequence length="252" mass="29010">MSWEPETMRLVTIISVAFNSEATLARTIESVLNQTYEYIEYIIVDGVSKDKTVEVAKSYQSAFDERVGRSLTVISEPDKGMYDGLNKGARLAHGELVGQINTDDWYEPDAVQKMVKLYEKKHYDVAWGSIRIKKPSGDMIKHAKIGKLWTTSGWCHPGMFSRREILLEFPYPLETMYDDFDYITGAYRAGKKVITINEVISNFTFGGMSTQKSFTEVKKRIGITYGIYRKYGMSRFYWFHRVALEMAKYILG</sequence>
<dbReference type="PATRIC" id="fig|476652.3.peg.2246"/>
<dbReference type="Pfam" id="PF00535">
    <property type="entry name" value="Glycos_transf_2"/>
    <property type="match status" value="1"/>
</dbReference>
<dbReference type="PANTHER" id="PTHR22916">
    <property type="entry name" value="GLYCOSYLTRANSFERASE"/>
    <property type="match status" value="1"/>
</dbReference>
<dbReference type="InterPro" id="IPR029044">
    <property type="entry name" value="Nucleotide-diphossugar_trans"/>
</dbReference>
<dbReference type="EMBL" id="LDZY01000006">
    <property type="protein sequence ID" value="KLU66130.1"/>
    <property type="molecule type" value="Genomic_DNA"/>
</dbReference>
<dbReference type="InterPro" id="IPR001173">
    <property type="entry name" value="Glyco_trans_2-like"/>
</dbReference>
<dbReference type="STRING" id="476652.DEAC_c21690"/>
<organism evidence="2 3">
    <name type="scientific">Desulfosporosinus acididurans</name>
    <dbReference type="NCBI Taxonomy" id="476652"/>
    <lineage>
        <taxon>Bacteria</taxon>
        <taxon>Bacillati</taxon>
        <taxon>Bacillota</taxon>
        <taxon>Clostridia</taxon>
        <taxon>Eubacteriales</taxon>
        <taxon>Desulfitobacteriaceae</taxon>
        <taxon>Desulfosporosinus</taxon>
    </lineage>
</organism>
<dbReference type="AlphaFoldDB" id="A0A0J1FRM4"/>
<dbReference type="SUPFAM" id="SSF53448">
    <property type="entry name" value="Nucleotide-diphospho-sugar transferases"/>
    <property type="match status" value="1"/>
</dbReference>
<dbReference type="PANTHER" id="PTHR22916:SF3">
    <property type="entry name" value="UDP-GLCNAC:BETAGAL BETA-1,3-N-ACETYLGLUCOSAMINYLTRANSFERASE-LIKE PROTEIN 1"/>
    <property type="match status" value="1"/>
</dbReference>
<keyword evidence="2" id="KW-0808">Transferase</keyword>
<gene>
    <name evidence="2" type="ORF">DEAC_c21690</name>
</gene>
<dbReference type="EC" id="2.4.1.-" evidence="2"/>
<comment type="caution">
    <text evidence="2">The sequence shown here is derived from an EMBL/GenBank/DDBJ whole genome shotgun (WGS) entry which is preliminary data.</text>
</comment>
<keyword evidence="3" id="KW-1185">Reference proteome</keyword>
<protein>
    <submittedName>
        <fullName evidence="2">PGL/p-HBAD biosynthesis glycosyltransferase</fullName>
        <ecNumber evidence="2">2.4.1.-</ecNumber>
    </submittedName>
</protein>
<evidence type="ECO:0000313" key="2">
    <source>
        <dbReference type="EMBL" id="KLU66130.1"/>
    </source>
</evidence>
<dbReference type="Proteomes" id="UP000036356">
    <property type="component" value="Unassembled WGS sequence"/>
</dbReference>